<evidence type="ECO:0000256" key="2">
    <source>
        <dbReference type="ARBA" id="ARBA00022741"/>
    </source>
</evidence>
<dbReference type="InterPro" id="IPR017911">
    <property type="entry name" value="MacB-like_ATP-bd"/>
</dbReference>
<sequence>MNTSTPSRAPLLWAAGISKSYPTGRTERVSVLRDVSVAVEPGEMVSIVGPSGSGKSTLLYCLAGLERVNTGQIVLAGELVERASEARLARLRRDTVGFVFQNYNLISSLRVRENVALPARLARRRAPNVSAALDQVGLLQHARKRPGALSGGQQQRVALARVLAAQPRLVFADEPTGALDSVTGARVLGLLRDYAVGERSVVLVTHDLEAAARADRAIVLRDGAVVAQLRGCSAAELLEAQRSAPTGAPAVRDGALA</sequence>
<comment type="caution">
    <text evidence="5">The sequence shown here is derived from an EMBL/GenBank/DDBJ whole genome shotgun (WGS) entry which is preliminary data.</text>
</comment>
<dbReference type="Gene3D" id="3.40.50.300">
    <property type="entry name" value="P-loop containing nucleotide triphosphate hydrolases"/>
    <property type="match status" value="1"/>
</dbReference>
<dbReference type="GO" id="GO:0005524">
    <property type="term" value="F:ATP binding"/>
    <property type="evidence" value="ECO:0007669"/>
    <property type="project" value="UniProtKB-KW"/>
</dbReference>
<dbReference type="SUPFAM" id="SSF52540">
    <property type="entry name" value="P-loop containing nucleoside triphosphate hydrolases"/>
    <property type="match status" value="1"/>
</dbReference>
<dbReference type="InterPro" id="IPR003439">
    <property type="entry name" value="ABC_transporter-like_ATP-bd"/>
</dbReference>
<protein>
    <submittedName>
        <fullName evidence="5">Putative ABC transport system ATP-binding protein</fullName>
    </submittedName>
</protein>
<dbReference type="PROSITE" id="PS00211">
    <property type="entry name" value="ABC_TRANSPORTER_1"/>
    <property type="match status" value="1"/>
</dbReference>
<dbReference type="InterPro" id="IPR003593">
    <property type="entry name" value="AAA+_ATPase"/>
</dbReference>
<dbReference type="InterPro" id="IPR027417">
    <property type="entry name" value="P-loop_NTPase"/>
</dbReference>
<dbReference type="FunFam" id="3.40.50.300:FF:000032">
    <property type="entry name" value="Export ABC transporter ATP-binding protein"/>
    <property type="match status" value="1"/>
</dbReference>
<keyword evidence="6" id="KW-1185">Reference proteome</keyword>
<dbReference type="GO" id="GO:0098796">
    <property type="term" value="C:membrane protein complex"/>
    <property type="evidence" value="ECO:0007669"/>
    <property type="project" value="UniProtKB-ARBA"/>
</dbReference>
<evidence type="ECO:0000313" key="6">
    <source>
        <dbReference type="Proteomes" id="UP000319094"/>
    </source>
</evidence>
<keyword evidence="3 5" id="KW-0067">ATP-binding</keyword>
<dbReference type="Pfam" id="PF00005">
    <property type="entry name" value="ABC_tran"/>
    <property type="match status" value="1"/>
</dbReference>
<dbReference type="GO" id="GO:0016887">
    <property type="term" value="F:ATP hydrolysis activity"/>
    <property type="evidence" value="ECO:0007669"/>
    <property type="project" value="InterPro"/>
</dbReference>
<dbReference type="AlphaFoldDB" id="A0A542Y5Q7"/>
<name>A0A542Y5Q7_9MICO</name>
<dbReference type="Proteomes" id="UP000319094">
    <property type="component" value="Unassembled WGS sequence"/>
</dbReference>
<dbReference type="GO" id="GO:0022857">
    <property type="term" value="F:transmembrane transporter activity"/>
    <property type="evidence" value="ECO:0007669"/>
    <property type="project" value="TreeGrafter"/>
</dbReference>
<dbReference type="GO" id="GO:0005886">
    <property type="term" value="C:plasma membrane"/>
    <property type="evidence" value="ECO:0007669"/>
    <property type="project" value="TreeGrafter"/>
</dbReference>
<dbReference type="SMART" id="SM00382">
    <property type="entry name" value="AAA"/>
    <property type="match status" value="1"/>
</dbReference>
<dbReference type="InterPro" id="IPR017871">
    <property type="entry name" value="ABC_transporter-like_CS"/>
</dbReference>
<proteinExistence type="predicted"/>
<evidence type="ECO:0000256" key="3">
    <source>
        <dbReference type="ARBA" id="ARBA00022840"/>
    </source>
</evidence>
<evidence type="ECO:0000313" key="5">
    <source>
        <dbReference type="EMBL" id="TQL43432.1"/>
    </source>
</evidence>
<dbReference type="PANTHER" id="PTHR24220">
    <property type="entry name" value="IMPORT ATP-BINDING PROTEIN"/>
    <property type="match status" value="1"/>
</dbReference>
<dbReference type="EMBL" id="VFON01000001">
    <property type="protein sequence ID" value="TQL43432.1"/>
    <property type="molecule type" value="Genomic_DNA"/>
</dbReference>
<keyword evidence="1" id="KW-0813">Transport</keyword>
<accession>A0A542Y5Q7</accession>
<organism evidence="5 6">
    <name type="scientific">Leucobacter komagatae</name>
    <dbReference type="NCBI Taxonomy" id="55969"/>
    <lineage>
        <taxon>Bacteria</taxon>
        <taxon>Bacillati</taxon>
        <taxon>Actinomycetota</taxon>
        <taxon>Actinomycetes</taxon>
        <taxon>Micrococcales</taxon>
        <taxon>Microbacteriaceae</taxon>
        <taxon>Leucobacter</taxon>
    </lineage>
</organism>
<dbReference type="CDD" id="cd03255">
    <property type="entry name" value="ABC_MJ0796_LolCDE_FtsE"/>
    <property type="match status" value="1"/>
</dbReference>
<dbReference type="PANTHER" id="PTHR24220:SF685">
    <property type="entry name" value="ABC TRANSPORTER RELATED"/>
    <property type="match status" value="1"/>
</dbReference>
<keyword evidence="2" id="KW-0547">Nucleotide-binding</keyword>
<dbReference type="RefSeq" id="WP_141886749.1">
    <property type="nucleotide sequence ID" value="NZ_BAAAUY010000010.1"/>
</dbReference>
<dbReference type="OrthoDB" id="9802264at2"/>
<dbReference type="InterPro" id="IPR015854">
    <property type="entry name" value="ABC_transpr_LolD-like"/>
</dbReference>
<reference evidence="5 6" key="1">
    <citation type="submission" date="2019-06" db="EMBL/GenBank/DDBJ databases">
        <title>Sequencing the genomes of 1000 actinobacteria strains.</title>
        <authorList>
            <person name="Klenk H.-P."/>
        </authorList>
    </citation>
    <scope>NUCLEOTIDE SEQUENCE [LARGE SCALE GENOMIC DNA]</scope>
    <source>
        <strain evidence="5 6">DSM 8803</strain>
    </source>
</reference>
<dbReference type="PROSITE" id="PS50893">
    <property type="entry name" value="ABC_TRANSPORTER_2"/>
    <property type="match status" value="1"/>
</dbReference>
<evidence type="ECO:0000259" key="4">
    <source>
        <dbReference type="PROSITE" id="PS50893"/>
    </source>
</evidence>
<feature type="domain" description="ABC transporter" evidence="4">
    <location>
        <begin position="12"/>
        <end position="247"/>
    </location>
</feature>
<gene>
    <name evidence="5" type="ORF">FB468_1453</name>
</gene>
<evidence type="ECO:0000256" key="1">
    <source>
        <dbReference type="ARBA" id="ARBA00022448"/>
    </source>
</evidence>